<organism evidence="1 2">
    <name type="scientific">Agrobacterium tumefaciens</name>
    <dbReference type="NCBI Taxonomy" id="358"/>
    <lineage>
        <taxon>Bacteria</taxon>
        <taxon>Pseudomonadati</taxon>
        <taxon>Pseudomonadota</taxon>
        <taxon>Alphaproteobacteria</taxon>
        <taxon>Hyphomicrobiales</taxon>
        <taxon>Rhizobiaceae</taxon>
        <taxon>Rhizobium/Agrobacterium group</taxon>
        <taxon>Agrobacterium</taxon>
        <taxon>Agrobacterium tumefaciens complex</taxon>
    </lineage>
</organism>
<evidence type="ECO:0000313" key="2">
    <source>
        <dbReference type="Proteomes" id="UP000663946"/>
    </source>
</evidence>
<dbReference type="Proteomes" id="UP000663946">
    <property type="component" value="Chromosome 1"/>
</dbReference>
<accession>A0AAJ4N1C5</accession>
<gene>
    <name evidence="1" type="ORF">G6M86_06390</name>
</gene>
<proteinExistence type="predicted"/>
<reference evidence="1" key="1">
    <citation type="submission" date="2020-02" db="EMBL/GenBank/DDBJ databases">
        <title>Unexpected conservation and global transmission of agrobacterial virulence plasmids.</title>
        <authorList>
            <person name="Weisberg A.J."/>
            <person name="Davis E.W. II"/>
            <person name="Tabima J.R."/>
            <person name="Belcher M.S."/>
            <person name="Miller M."/>
            <person name="Kuo C.-H."/>
            <person name="Loper J.E."/>
            <person name="Grunwald N.J."/>
            <person name="Putnam M.L."/>
            <person name="Chang J.H."/>
        </authorList>
    </citation>
    <scope>NUCLEOTIDE SEQUENCE</scope>
    <source>
        <strain evidence="1">Q15/94</strain>
    </source>
</reference>
<dbReference type="RefSeq" id="WP_333721935.1">
    <property type="nucleotide sequence ID" value="NZ_CP049216.1"/>
</dbReference>
<sequence>MLDRVKTALVAIGGAVAGVAATYAVASLVMVPAAKREGIDLAIAKMAVTATKIEMERKGDDASLQTKTDYELCVLGLRSGGLPVDACGQLRRVDEK</sequence>
<protein>
    <submittedName>
        <fullName evidence="1">Uncharacterized protein</fullName>
    </submittedName>
</protein>
<dbReference type="EMBL" id="CP049216">
    <property type="protein sequence ID" value="QTG12891.1"/>
    <property type="molecule type" value="Genomic_DNA"/>
</dbReference>
<dbReference type="AlphaFoldDB" id="A0AAJ4N1C5"/>
<evidence type="ECO:0000313" key="1">
    <source>
        <dbReference type="EMBL" id="QTG12891.1"/>
    </source>
</evidence>
<name>A0AAJ4N1C5_AGRTU</name>